<proteinExistence type="predicted"/>
<dbReference type="Proteomes" id="UP000009309">
    <property type="component" value="Unassembled WGS sequence"/>
</dbReference>
<protein>
    <submittedName>
        <fullName evidence="1">Uncharacterized protein</fullName>
    </submittedName>
</protein>
<organism evidence="1 2">
    <name type="scientific">Fibrisoma limi BUZ 3</name>
    <dbReference type="NCBI Taxonomy" id="1185876"/>
    <lineage>
        <taxon>Bacteria</taxon>
        <taxon>Pseudomonadati</taxon>
        <taxon>Bacteroidota</taxon>
        <taxon>Cytophagia</taxon>
        <taxon>Cytophagales</taxon>
        <taxon>Spirosomataceae</taxon>
        <taxon>Fibrisoma</taxon>
    </lineage>
</organism>
<keyword evidence="2" id="KW-1185">Reference proteome</keyword>
<name>I2GTM0_9BACT</name>
<sequence length="67" mass="7862">MPVLQRRPELIRPGVSNLPHHLFVFVRTGQFVESRYWFLGPPEPTNTPDRKLQAHKVNVGSTVFFRY</sequence>
<reference evidence="1 2" key="1">
    <citation type="journal article" date="2012" name="J. Bacteriol.">
        <title>Genome Sequence of the Filamentous Bacterium Fibrisoma limi BUZ 3T.</title>
        <authorList>
            <person name="Filippini M."/>
            <person name="Qi W."/>
            <person name="Jaenicke S."/>
            <person name="Goesmann A."/>
            <person name="Smits T.H."/>
            <person name="Bagheri H.C."/>
        </authorList>
    </citation>
    <scope>NUCLEOTIDE SEQUENCE [LARGE SCALE GENOMIC DNA]</scope>
    <source>
        <strain evidence="2">BUZ 3T</strain>
    </source>
</reference>
<dbReference type="AlphaFoldDB" id="I2GTM0"/>
<evidence type="ECO:0000313" key="2">
    <source>
        <dbReference type="Proteomes" id="UP000009309"/>
    </source>
</evidence>
<accession>I2GTM0</accession>
<dbReference type="EMBL" id="CAIT01000010">
    <property type="protein sequence ID" value="CCH57249.1"/>
    <property type="molecule type" value="Genomic_DNA"/>
</dbReference>
<comment type="caution">
    <text evidence="1">The sequence shown here is derived from an EMBL/GenBank/DDBJ whole genome shotgun (WGS) entry which is preliminary data.</text>
</comment>
<evidence type="ECO:0000313" key="1">
    <source>
        <dbReference type="EMBL" id="CCH57249.1"/>
    </source>
</evidence>
<gene>
    <name evidence="1" type="ORF">BN8_06657</name>
</gene>